<feature type="binding site" evidence="5">
    <location>
        <position position="118"/>
    </location>
    <ligand>
        <name>Zn(2+)</name>
        <dbReference type="ChEBI" id="CHEBI:29105"/>
    </ligand>
</feature>
<dbReference type="Gene3D" id="2.30.42.10">
    <property type="match status" value="2"/>
</dbReference>
<evidence type="ECO:0000313" key="8">
    <source>
        <dbReference type="EMBL" id="TKA34318.1"/>
    </source>
</evidence>
<keyword evidence="2" id="KW-0677">Repeat</keyword>
<dbReference type="Pfam" id="PF04495">
    <property type="entry name" value="GRASP55_65"/>
    <property type="match status" value="1"/>
</dbReference>
<dbReference type="Proteomes" id="UP000308549">
    <property type="component" value="Unassembled WGS sequence"/>
</dbReference>
<dbReference type="GO" id="GO:0000139">
    <property type="term" value="C:Golgi membrane"/>
    <property type="evidence" value="ECO:0007669"/>
    <property type="project" value="UniProtKB-SubCell"/>
</dbReference>
<evidence type="ECO:0000256" key="6">
    <source>
        <dbReference type="SAM" id="MobiDB-lite"/>
    </source>
</evidence>
<keyword evidence="5" id="KW-0862">Zinc</keyword>
<feature type="compositionally biased region" description="Low complexity" evidence="6">
    <location>
        <begin position="322"/>
        <end position="331"/>
    </location>
</feature>
<proteinExistence type="predicted"/>
<accession>A0A4U0UFI6</accession>
<dbReference type="AlphaFoldDB" id="A0A4U0UFI6"/>
<dbReference type="GO" id="GO:0046872">
    <property type="term" value="F:metal ion binding"/>
    <property type="evidence" value="ECO:0007669"/>
    <property type="project" value="UniProtKB-KW"/>
</dbReference>
<keyword evidence="5" id="KW-0479">Metal-binding</keyword>
<evidence type="ECO:0000313" key="9">
    <source>
        <dbReference type="Proteomes" id="UP000308549"/>
    </source>
</evidence>
<feature type="domain" description="PDZ GRASP-type" evidence="7">
    <location>
        <begin position="125"/>
        <end position="214"/>
    </location>
</feature>
<evidence type="ECO:0000256" key="3">
    <source>
        <dbReference type="ARBA" id="ARBA00023034"/>
    </source>
</evidence>
<organism evidence="8 9">
    <name type="scientific">Salinomyces thailandicus</name>
    <dbReference type="NCBI Taxonomy" id="706561"/>
    <lineage>
        <taxon>Eukaryota</taxon>
        <taxon>Fungi</taxon>
        <taxon>Dikarya</taxon>
        <taxon>Ascomycota</taxon>
        <taxon>Pezizomycotina</taxon>
        <taxon>Dothideomycetes</taxon>
        <taxon>Dothideomycetidae</taxon>
        <taxon>Mycosphaerellales</taxon>
        <taxon>Teratosphaeriaceae</taxon>
        <taxon>Salinomyces</taxon>
    </lineage>
</organism>
<dbReference type="PANTHER" id="PTHR12893:SF0">
    <property type="entry name" value="GRASP65"/>
    <property type="match status" value="1"/>
</dbReference>
<feature type="domain" description="PDZ GRASP-type" evidence="7">
    <location>
        <begin position="34"/>
        <end position="120"/>
    </location>
</feature>
<keyword evidence="3" id="KW-0333">Golgi apparatus</keyword>
<dbReference type="InterPro" id="IPR007583">
    <property type="entry name" value="GRASP55_65"/>
</dbReference>
<reference evidence="8 9" key="1">
    <citation type="submission" date="2017-03" db="EMBL/GenBank/DDBJ databases">
        <title>Genomes of endolithic fungi from Antarctica.</title>
        <authorList>
            <person name="Coleine C."/>
            <person name="Masonjones S."/>
            <person name="Stajich J.E."/>
        </authorList>
    </citation>
    <scope>NUCLEOTIDE SEQUENCE [LARGE SCALE GENOMIC DNA]</scope>
    <source>
        <strain evidence="8 9">CCFEE 6315</strain>
    </source>
</reference>
<evidence type="ECO:0000256" key="1">
    <source>
        <dbReference type="ARBA" id="ARBA00004394"/>
    </source>
</evidence>
<sequence length="356" mass="37021">MANLFGTLNRFIARLDSEPSAPGSSQARPSAQGSGFQVLRNTNATLPLAPWFDFIIGINGRNIDNADPNLFATEIRNCAGATISLGVWSAKGQGIREMYVSVPSQEEGAGLGLALQWCPLNLTEDVWHILDVMPNSPADVAGLLPYSDYVIGSPGGNLRGNAGLGGLVEQFLDRPLRLYVYNYEYDVTRIVTITPSKSWGGEGALGCVLGHGALHRVPAPLTEPAQGSAETLSQAGPEQTYQPAGAGTTQAQPQTAGTTGPSNFMVPVSMPISTPPAPGPPPMGGPPAGRAKKPRAHNAQAPVAGLDDYFKEGEQKSRELEGGSTTPKPSTGLPPPPKGGPPKAASPAPTTEDAES</sequence>
<gene>
    <name evidence="8" type="ORF">B0A50_00298</name>
</gene>
<feature type="compositionally biased region" description="Low complexity" evidence="6">
    <location>
        <begin position="341"/>
        <end position="356"/>
    </location>
</feature>
<dbReference type="EMBL" id="NAJL01000001">
    <property type="protein sequence ID" value="TKA34318.1"/>
    <property type="molecule type" value="Genomic_DNA"/>
</dbReference>
<dbReference type="SUPFAM" id="SSF50156">
    <property type="entry name" value="PDZ domain-like"/>
    <property type="match status" value="1"/>
</dbReference>
<feature type="compositionally biased region" description="Pro residues" evidence="6">
    <location>
        <begin position="273"/>
        <end position="285"/>
    </location>
</feature>
<dbReference type="InterPro" id="IPR036034">
    <property type="entry name" value="PDZ_sf"/>
</dbReference>
<keyword evidence="4" id="KW-0472">Membrane</keyword>
<dbReference type="InterPro" id="IPR024958">
    <property type="entry name" value="GRASP_PDZ"/>
</dbReference>
<evidence type="ECO:0000259" key="7">
    <source>
        <dbReference type="PROSITE" id="PS51865"/>
    </source>
</evidence>
<evidence type="ECO:0000256" key="2">
    <source>
        <dbReference type="ARBA" id="ARBA00022737"/>
    </source>
</evidence>
<protein>
    <recommendedName>
        <fullName evidence="7">PDZ GRASP-type domain-containing protein</fullName>
    </recommendedName>
</protein>
<comment type="subcellular location">
    <subcellularLocation>
        <location evidence="1">Golgi apparatus membrane</location>
    </subcellularLocation>
</comment>
<evidence type="ECO:0000256" key="4">
    <source>
        <dbReference type="ARBA" id="ARBA00023136"/>
    </source>
</evidence>
<dbReference type="FunFam" id="2.30.42.10:FF:000026">
    <property type="entry name" value="Golgi reassembly stacking protein 2"/>
    <property type="match status" value="1"/>
</dbReference>
<feature type="compositionally biased region" description="Low complexity" evidence="6">
    <location>
        <begin position="242"/>
        <end position="261"/>
    </location>
</feature>
<feature type="compositionally biased region" description="Polar residues" evidence="6">
    <location>
        <begin position="228"/>
        <end position="241"/>
    </location>
</feature>
<dbReference type="PANTHER" id="PTHR12893">
    <property type="entry name" value="GOLGI REASSEMBLY STACKING PROTEIN GRASP"/>
    <property type="match status" value="1"/>
</dbReference>
<dbReference type="GO" id="GO:0007030">
    <property type="term" value="P:Golgi organization"/>
    <property type="evidence" value="ECO:0007669"/>
    <property type="project" value="TreeGrafter"/>
</dbReference>
<feature type="compositionally biased region" description="Basic and acidic residues" evidence="6">
    <location>
        <begin position="308"/>
        <end position="321"/>
    </location>
</feature>
<feature type="region of interest" description="Disordered" evidence="6">
    <location>
        <begin position="224"/>
        <end position="356"/>
    </location>
</feature>
<keyword evidence="9" id="KW-1185">Reference proteome</keyword>
<comment type="caution">
    <text evidence="8">The sequence shown here is derived from an EMBL/GenBank/DDBJ whole genome shotgun (WGS) entry which is preliminary data.</text>
</comment>
<dbReference type="PROSITE" id="PS51865">
    <property type="entry name" value="PDZ_GRASP"/>
    <property type="match status" value="2"/>
</dbReference>
<name>A0A4U0UFI6_9PEZI</name>
<dbReference type="OrthoDB" id="3318at2759"/>
<evidence type="ECO:0000256" key="5">
    <source>
        <dbReference type="PIRSR" id="PIRSR607583-1"/>
    </source>
</evidence>